<name>A0A1J4JBI9_9EUKA</name>
<dbReference type="Proteomes" id="UP000179807">
    <property type="component" value="Unassembled WGS sequence"/>
</dbReference>
<dbReference type="EMBL" id="MLAK01001304">
    <property type="protein sequence ID" value="OHS94612.1"/>
    <property type="molecule type" value="Genomic_DNA"/>
</dbReference>
<keyword evidence="2" id="KW-1185">Reference proteome</keyword>
<organism evidence="1 2">
    <name type="scientific">Tritrichomonas foetus</name>
    <dbReference type="NCBI Taxonomy" id="1144522"/>
    <lineage>
        <taxon>Eukaryota</taxon>
        <taxon>Metamonada</taxon>
        <taxon>Parabasalia</taxon>
        <taxon>Tritrichomonadida</taxon>
        <taxon>Tritrichomonadidae</taxon>
        <taxon>Tritrichomonas</taxon>
    </lineage>
</organism>
<dbReference type="VEuPathDB" id="TrichDB:TRFO_10985"/>
<gene>
    <name evidence="1" type="ORF">TRFO_10985</name>
</gene>
<dbReference type="GeneID" id="94830476"/>
<dbReference type="RefSeq" id="XP_068347749.1">
    <property type="nucleotide sequence ID" value="XM_068495772.1"/>
</dbReference>
<accession>A0A1J4JBI9</accession>
<protein>
    <submittedName>
        <fullName evidence="1">Uncharacterized protein</fullName>
    </submittedName>
</protein>
<proteinExistence type="predicted"/>
<evidence type="ECO:0000313" key="1">
    <source>
        <dbReference type="EMBL" id="OHS94612.1"/>
    </source>
</evidence>
<evidence type="ECO:0000313" key="2">
    <source>
        <dbReference type="Proteomes" id="UP000179807"/>
    </source>
</evidence>
<reference evidence="1" key="1">
    <citation type="submission" date="2016-10" db="EMBL/GenBank/DDBJ databases">
        <authorList>
            <person name="Benchimol M."/>
            <person name="Almeida L.G."/>
            <person name="Vasconcelos A.T."/>
            <person name="Perreira-Neves A."/>
            <person name="Rosa I.A."/>
            <person name="Tasca T."/>
            <person name="Bogo M.R."/>
            <person name="de Souza W."/>
        </authorList>
    </citation>
    <scope>NUCLEOTIDE SEQUENCE [LARGE SCALE GENOMIC DNA]</scope>
    <source>
        <strain evidence="1">K</strain>
    </source>
</reference>
<dbReference type="AlphaFoldDB" id="A0A1J4JBI9"/>
<comment type="caution">
    <text evidence="1">The sequence shown here is derived from an EMBL/GenBank/DDBJ whole genome shotgun (WGS) entry which is preliminary data.</text>
</comment>
<sequence length="200" mass="23292">MYVKRKFSMFSNQLVDLRKKLRQVIADTLPDYTTDNIYDRLKGRFNTNLTQQDLIPFCKAVGIPVKMLPNILSPYGIRENWISKKNWKIFYEDEFCSTFPVLPIPSTLSNYQIEILTRFANSIRSRTDGSLSSQWVFVSNRNPTGADPSKIRLSSFCHIVDELDLVFKPKELIDSILAFYGQKLVEIDFMQFASFMQTFN</sequence>